<dbReference type="GO" id="GO:0000725">
    <property type="term" value="P:recombinational repair"/>
    <property type="evidence" value="ECO:0007669"/>
    <property type="project" value="TreeGrafter"/>
</dbReference>
<comment type="similarity">
    <text evidence="2">Belongs to the MGM101 family.</text>
</comment>
<sequence length="283" mass="30777">MASRVAFCGISALRSSCRVPLVSSRTYAGAASSALHARKTFLSKNKNTSPVAKASTTVGSTVADEVSDQDVSPEAVSTPLESDRSSSRSQTASSSSSPLGADQSDSSDGTVDWSNGYQGLSAKPFPKETIDLLLAPVDPEDVEVKPDGMIYLPEIKYRRVLNKAFGPGGWGLAPWSKLDIGPKVVSREHALFCLGRLVAVARGEQEYFDPDGIATASEACKSNALMRCCKDLGIASELWDPRFIREFKAKYAVEVFATHAVTKKAKKLWRRKDQPKFEYPYRE</sequence>
<proteinExistence type="inferred from homology"/>
<dbReference type="InterPro" id="IPR009446">
    <property type="entry name" value="Mgm101"/>
</dbReference>
<name>A0A165DSS5_9APHY</name>
<evidence type="ECO:0000256" key="1">
    <source>
        <dbReference type="ARBA" id="ARBA00004436"/>
    </source>
</evidence>
<feature type="compositionally biased region" description="Polar residues" evidence="10">
    <location>
        <begin position="46"/>
        <end position="60"/>
    </location>
</feature>
<dbReference type="FunCoup" id="A0A165DSS5">
    <property type="interactions" value="26"/>
</dbReference>
<keyword evidence="7" id="KW-0496">Mitochondrion</keyword>
<evidence type="ECO:0000256" key="6">
    <source>
        <dbReference type="ARBA" id="ARBA00023125"/>
    </source>
</evidence>
<keyword evidence="6" id="KW-0238">DNA-binding</keyword>
<dbReference type="PANTHER" id="PTHR31404:SF0">
    <property type="entry name" value="MITOCHONDRIAL GENOME MAINTENANCE PROTEIN MGM101"/>
    <property type="match status" value="1"/>
</dbReference>
<dbReference type="PANTHER" id="PTHR31404">
    <property type="entry name" value="MITOCHONDRIAL GENOME MAINTENANCE PROTEIN MGM101"/>
    <property type="match status" value="1"/>
</dbReference>
<protein>
    <recommendedName>
        <fullName evidence="3">Mitochondrial genome maintenance protein MGM101</fullName>
    </recommendedName>
</protein>
<evidence type="ECO:0000256" key="9">
    <source>
        <dbReference type="ARBA" id="ARBA00023271"/>
    </source>
</evidence>
<accession>A0A165DSS5</accession>
<dbReference type="Proteomes" id="UP000076871">
    <property type="component" value="Unassembled WGS sequence"/>
</dbReference>
<feature type="compositionally biased region" description="Low complexity" evidence="10">
    <location>
        <begin position="87"/>
        <end position="107"/>
    </location>
</feature>
<dbReference type="GO" id="GO:0000262">
    <property type="term" value="C:mitochondrial chromosome"/>
    <property type="evidence" value="ECO:0007669"/>
    <property type="project" value="InterPro"/>
</dbReference>
<dbReference type="STRING" id="1314785.A0A165DSS5"/>
<evidence type="ECO:0000256" key="7">
    <source>
        <dbReference type="ARBA" id="ARBA00023128"/>
    </source>
</evidence>
<evidence type="ECO:0000256" key="2">
    <source>
        <dbReference type="ARBA" id="ARBA00007053"/>
    </source>
</evidence>
<keyword evidence="9" id="KW-1135">Mitochondrion nucleoid</keyword>
<keyword evidence="4" id="KW-0227">DNA damage</keyword>
<keyword evidence="5" id="KW-0809">Transit peptide</keyword>
<dbReference type="GO" id="GO:0003697">
    <property type="term" value="F:single-stranded DNA binding"/>
    <property type="evidence" value="ECO:0007669"/>
    <property type="project" value="InterPro"/>
</dbReference>
<keyword evidence="8" id="KW-0234">DNA repair</keyword>
<evidence type="ECO:0000313" key="12">
    <source>
        <dbReference type="Proteomes" id="UP000076871"/>
    </source>
</evidence>
<dbReference type="EMBL" id="KV427629">
    <property type="protein sequence ID" value="KZT05558.1"/>
    <property type="molecule type" value="Genomic_DNA"/>
</dbReference>
<evidence type="ECO:0000256" key="3">
    <source>
        <dbReference type="ARBA" id="ARBA00013628"/>
    </source>
</evidence>
<feature type="region of interest" description="Disordered" evidence="10">
    <location>
        <begin position="46"/>
        <end position="115"/>
    </location>
</feature>
<dbReference type="GeneID" id="63826138"/>
<gene>
    <name evidence="11" type="ORF">LAESUDRAFT_726827</name>
</gene>
<dbReference type="GO" id="GO:0036297">
    <property type="term" value="P:interstrand cross-link repair"/>
    <property type="evidence" value="ECO:0007669"/>
    <property type="project" value="TreeGrafter"/>
</dbReference>
<dbReference type="RefSeq" id="XP_040763298.1">
    <property type="nucleotide sequence ID" value="XM_040909109.1"/>
</dbReference>
<comment type="subcellular location">
    <subcellularLocation>
        <location evidence="1">Mitochondrion matrix</location>
        <location evidence="1">Mitochondrion nucleoid</location>
    </subcellularLocation>
</comment>
<evidence type="ECO:0000256" key="10">
    <source>
        <dbReference type="SAM" id="MobiDB-lite"/>
    </source>
</evidence>
<organism evidence="11 12">
    <name type="scientific">Laetiporus sulphureus 93-53</name>
    <dbReference type="NCBI Taxonomy" id="1314785"/>
    <lineage>
        <taxon>Eukaryota</taxon>
        <taxon>Fungi</taxon>
        <taxon>Dikarya</taxon>
        <taxon>Basidiomycota</taxon>
        <taxon>Agaricomycotina</taxon>
        <taxon>Agaricomycetes</taxon>
        <taxon>Polyporales</taxon>
        <taxon>Laetiporus</taxon>
    </lineage>
</organism>
<evidence type="ECO:0000256" key="4">
    <source>
        <dbReference type="ARBA" id="ARBA00022763"/>
    </source>
</evidence>
<evidence type="ECO:0000313" key="11">
    <source>
        <dbReference type="EMBL" id="KZT05558.1"/>
    </source>
</evidence>
<dbReference type="Pfam" id="PF06420">
    <property type="entry name" value="Mgm101p"/>
    <property type="match status" value="1"/>
</dbReference>
<reference evidence="11 12" key="1">
    <citation type="journal article" date="2016" name="Mol. Biol. Evol.">
        <title>Comparative Genomics of Early-Diverging Mushroom-Forming Fungi Provides Insights into the Origins of Lignocellulose Decay Capabilities.</title>
        <authorList>
            <person name="Nagy L.G."/>
            <person name="Riley R."/>
            <person name="Tritt A."/>
            <person name="Adam C."/>
            <person name="Daum C."/>
            <person name="Floudas D."/>
            <person name="Sun H."/>
            <person name="Yadav J.S."/>
            <person name="Pangilinan J."/>
            <person name="Larsson K.H."/>
            <person name="Matsuura K."/>
            <person name="Barry K."/>
            <person name="Labutti K."/>
            <person name="Kuo R."/>
            <person name="Ohm R.A."/>
            <person name="Bhattacharya S.S."/>
            <person name="Shirouzu T."/>
            <person name="Yoshinaga Y."/>
            <person name="Martin F.M."/>
            <person name="Grigoriev I.V."/>
            <person name="Hibbett D.S."/>
        </authorList>
    </citation>
    <scope>NUCLEOTIDE SEQUENCE [LARGE SCALE GENOMIC DNA]</scope>
    <source>
        <strain evidence="11 12">93-53</strain>
    </source>
</reference>
<evidence type="ECO:0000256" key="5">
    <source>
        <dbReference type="ARBA" id="ARBA00022946"/>
    </source>
</evidence>
<dbReference type="OrthoDB" id="17164at2759"/>
<dbReference type="AlphaFoldDB" id="A0A165DSS5"/>
<evidence type="ECO:0000256" key="8">
    <source>
        <dbReference type="ARBA" id="ARBA00023204"/>
    </source>
</evidence>
<dbReference type="InParanoid" id="A0A165DSS5"/>
<keyword evidence="12" id="KW-1185">Reference proteome</keyword>